<reference evidence="2 3" key="1">
    <citation type="submission" date="2017-07" db="EMBL/GenBank/DDBJ databases">
        <title>Isolation and development of strain Bacillus megaterium SR7 for enhanced growth and metabolite production under supercritical carbon dioxide.</title>
        <authorList>
            <person name="Freedman A.J.E."/>
            <person name="Peet K.C."/>
            <person name="Boock J.T."/>
            <person name="Penn K."/>
            <person name="Prather K.L.J."/>
            <person name="Thompson J.R."/>
        </authorList>
    </citation>
    <scope>NUCLEOTIDE SEQUENCE [LARGE SCALE GENOMIC DNA]</scope>
    <source>
        <strain evidence="2 3">SR7</strain>
    </source>
</reference>
<dbReference type="EMBL" id="CP022674">
    <property type="protein sequence ID" value="AXI29694.1"/>
    <property type="molecule type" value="Genomic_DNA"/>
</dbReference>
<dbReference type="CDD" id="cd20688">
    <property type="entry name" value="CdiI_Ecoli_Nm-like"/>
    <property type="match status" value="1"/>
</dbReference>
<organism evidence="2 3">
    <name type="scientific">Priestia megaterium</name>
    <name type="common">Bacillus megaterium</name>
    <dbReference type="NCBI Taxonomy" id="1404"/>
    <lineage>
        <taxon>Bacteria</taxon>
        <taxon>Bacillati</taxon>
        <taxon>Bacillota</taxon>
        <taxon>Bacilli</taxon>
        <taxon>Bacillales</taxon>
        <taxon>Bacillaceae</taxon>
        <taxon>Priestia</taxon>
    </lineage>
</organism>
<dbReference type="InterPro" id="IPR041256">
    <property type="entry name" value="CdiI_4"/>
</dbReference>
<name>A0AA86I3P8_PRIMG</name>
<evidence type="ECO:0000313" key="2">
    <source>
        <dbReference type="EMBL" id="AXI29694.1"/>
    </source>
</evidence>
<evidence type="ECO:0000313" key="3">
    <source>
        <dbReference type="Proteomes" id="UP000253834"/>
    </source>
</evidence>
<sequence>MKKIVELFHDIDCTLSPMISFYSALSDQKFLKVLHYFSEETGYGNEYHICTFSGDLESWEEGYVENGIEFLDGTGDTDKSVIVDYETFLTYLHKICRVYIEDHAHDKEKVMALLHKIKQNYSNSIED</sequence>
<dbReference type="Pfam" id="PF18624">
    <property type="entry name" value="CdiI_4"/>
    <property type="match status" value="1"/>
</dbReference>
<dbReference type="RefSeq" id="WP_114895644.1">
    <property type="nucleotide sequence ID" value="NZ_CP022674.1"/>
</dbReference>
<protein>
    <recommendedName>
        <fullName evidence="1">CDI immunity protein domain-containing protein</fullName>
    </recommendedName>
</protein>
<evidence type="ECO:0000259" key="1">
    <source>
        <dbReference type="Pfam" id="PF18624"/>
    </source>
</evidence>
<proteinExistence type="predicted"/>
<dbReference type="AlphaFoldDB" id="A0AA86I3P8"/>
<gene>
    <name evidence="2" type="ORF">CIB87_11965</name>
</gene>
<dbReference type="Proteomes" id="UP000253834">
    <property type="component" value="Chromosome"/>
</dbReference>
<accession>A0AA86I3P8</accession>
<feature type="domain" description="CDI immunity protein" evidence="1">
    <location>
        <begin position="20"/>
        <end position="114"/>
    </location>
</feature>